<dbReference type="AlphaFoldDB" id="A0A7U4JB11"/>
<evidence type="ECO:0000313" key="2">
    <source>
        <dbReference type="EMBL" id="AJP73530.1"/>
    </source>
</evidence>
<name>A0A7U4JB11_9SPHN</name>
<accession>A0A7U4JB11</accession>
<organism evidence="2 4">
    <name type="scientific">Sphingomonas hengshuiensis</name>
    <dbReference type="NCBI Taxonomy" id="1609977"/>
    <lineage>
        <taxon>Bacteria</taxon>
        <taxon>Pseudomonadati</taxon>
        <taxon>Pseudomonadota</taxon>
        <taxon>Alphaproteobacteria</taxon>
        <taxon>Sphingomonadales</taxon>
        <taxon>Sphingomonadaceae</taxon>
        <taxon>Sphingomonas</taxon>
    </lineage>
</organism>
<protein>
    <submittedName>
        <fullName evidence="2">Transposase</fullName>
    </submittedName>
</protein>
<dbReference type="EMBL" id="CP010836">
    <property type="protein sequence ID" value="AJP73530.1"/>
    <property type="molecule type" value="Genomic_DNA"/>
</dbReference>
<dbReference type="Pfam" id="PF13358">
    <property type="entry name" value="DDE_3"/>
    <property type="match status" value="1"/>
</dbReference>
<reference evidence="2 4" key="2">
    <citation type="submission" date="2015-02" db="EMBL/GenBank/DDBJ databases">
        <title>The complete genome of Sphingomonas hengshuiensis sp. WHSC-8 isolated from soil of Hengshui Lake.</title>
        <authorList>
            <person name="Wei S."/>
            <person name="Guo J."/>
            <person name="Su C."/>
            <person name="Wu R."/>
            <person name="Zhang Z."/>
            <person name="Liang K."/>
            <person name="Li H."/>
            <person name="Wang T."/>
            <person name="Liu H."/>
            <person name="Zhang C."/>
            <person name="Li Z."/>
            <person name="Wang Q."/>
            <person name="Meng J."/>
        </authorList>
    </citation>
    <scope>NUCLEOTIDE SEQUENCE [LARGE SCALE GENOMIC DNA]</scope>
    <source>
        <strain evidence="2 4">WHSC-8</strain>
    </source>
</reference>
<reference evidence="2 4" key="1">
    <citation type="journal article" date="2015" name="Int. J. Syst. Evol. Microbiol.">
        <title>Sphingomonas hengshuiensis sp. nov., isolated from lake wetland.</title>
        <authorList>
            <person name="Wei S."/>
            <person name="Wang T."/>
            <person name="Liu H."/>
            <person name="Zhang C."/>
            <person name="Guo J."/>
            <person name="Wang Q."/>
            <person name="Liang K."/>
            <person name="Zhang Z."/>
        </authorList>
    </citation>
    <scope>NUCLEOTIDE SEQUENCE [LARGE SCALE GENOMIC DNA]</scope>
    <source>
        <strain evidence="2 4">WHSC-8</strain>
    </source>
</reference>
<evidence type="ECO:0000313" key="4">
    <source>
        <dbReference type="Proteomes" id="UP000032300"/>
    </source>
</evidence>
<dbReference type="GO" id="GO:0003676">
    <property type="term" value="F:nucleic acid binding"/>
    <property type="evidence" value="ECO:0007669"/>
    <property type="project" value="InterPro"/>
</dbReference>
<dbReference type="EMBL" id="CP010836">
    <property type="protein sequence ID" value="AJP73722.1"/>
    <property type="molecule type" value="Genomic_DNA"/>
</dbReference>
<dbReference type="InterPro" id="IPR036397">
    <property type="entry name" value="RNaseH_sf"/>
</dbReference>
<evidence type="ECO:0000259" key="1">
    <source>
        <dbReference type="Pfam" id="PF13358"/>
    </source>
</evidence>
<dbReference type="InterPro" id="IPR038717">
    <property type="entry name" value="Tc1-like_DDE_dom"/>
</dbReference>
<keyword evidence="4" id="KW-1185">Reference proteome</keyword>
<dbReference type="PANTHER" id="PTHR46564">
    <property type="entry name" value="TRANSPOSASE"/>
    <property type="match status" value="1"/>
</dbReference>
<dbReference type="KEGG" id="sphi:TS85_19665"/>
<dbReference type="Gene3D" id="3.30.420.10">
    <property type="entry name" value="Ribonuclease H-like superfamily/Ribonuclease H"/>
    <property type="match status" value="1"/>
</dbReference>
<dbReference type="Proteomes" id="UP000032300">
    <property type="component" value="Chromosome"/>
</dbReference>
<sequence>MVARREAWRAMQPMLSAKRLIFLDETGVTTNMVRRYGRGPRGKRVRGYAPAGHWKITTFLAGLTSDGIVAPFVVDEPMNRAIFTQYVRQYLVPELNPGDVVILDNLSSHKGAEAAALVEACGATLLFLPPYSPDLNPIEMVFAKLKHLLRKAGERSREGLWNRIGSLLDDFPPHQCTNYFRHAGYAAV</sequence>
<gene>
    <name evidence="2" type="ORF">TS85_19665</name>
    <name evidence="3" type="ORF">TS85_20850</name>
</gene>
<dbReference type="InterPro" id="IPR047655">
    <property type="entry name" value="Transpos_IS630-like"/>
</dbReference>
<feature type="domain" description="Tc1-like transposase DDE" evidence="1">
    <location>
        <begin position="19"/>
        <end position="151"/>
    </location>
</feature>
<proteinExistence type="predicted"/>
<dbReference type="NCBIfam" id="NF033545">
    <property type="entry name" value="transpos_IS630"/>
    <property type="match status" value="1"/>
</dbReference>
<dbReference type="PANTHER" id="PTHR46564:SF1">
    <property type="entry name" value="TRANSPOSASE"/>
    <property type="match status" value="1"/>
</dbReference>
<evidence type="ECO:0000313" key="3">
    <source>
        <dbReference type="EMBL" id="AJP73722.1"/>
    </source>
</evidence>
<dbReference type="KEGG" id="sphi:TS85_20850"/>